<dbReference type="Pfam" id="PF00071">
    <property type="entry name" value="Ras"/>
    <property type="match status" value="1"/>
</dbReference>
<feature type="compositionally biased region" description="Gly residues" evidence="3">
    <location>
        <begin position="177"/>
        <end position="196"/>
    </location>
</feature>
<dbReference type="PRINTS" id="PR00449">
    <property type="entry name" value="RASTRNSFRMNG"/>
</dbReference>
<dbReference type="SMART" id="SM00176">
    <property type="entry name" value="RAN"/>
    <property type="match status" value="1"/>
</dbReference>
<keyword evidence="1" id="KW-0547">Nucleotide-binding</keyword>
<evidence type="ECO:0000313" key="5">
    <source>
        <dbReference type="Proteomes" id="UP001470230"/>
    </source>
</evidence>
<evidence type="ECO:0000256" key="3">
    <source>
        <dbReference type="SAM" id="MobiDB-lite"/>
    </source>
</evidence>
<proteinExistence type="predicted"/>
<dbReference type="InterPro" id="IPR020849">
    <property type="entry name" value="Small_GTPase_Ras-type"/>
</dbReference>
<dbReference type="Gene3D" id="3.40.50.300">
    <property type="entry name" value="P-loop containing nucleotide triphosphate hydrolases"/>
    <property type="match status" value="1"/>
</dbReference>
<dbReference type="PROSITE" id="PS51420">
    <property type="entry name" value="RHO"/>
    <property type="match status" value="1"/>
</dbReference>
<evidence type="ECO:0000256" key="2">
    <source>
        <dbReference type="ARBA" id="ARBA00023134"/>
    </source>
</evidence>
<dbReference type="NCBIfam" id="TIGR00231">
    <property type="entry name" value="small_GTP"/>
    <property type="match status" value="1"/>
</dbReference>
<dbReference type="InterPro" id="IPR001806">
    <property type="entry name" value="Small_GTPase"/>
</dbReference>
<dbReference type="InterPro" id="IPR027417">
    <property type="entry name" value="P-loop_NTPase"/>
</dbReference>
<keyword evidence="5" id="KW-1185">Reference proteome</keyword>
<keyword evidence="2" id="KW-0342">GTP-binding</keyword>
<dbReference type="PROSITE" id="PS51419">
    <property type="entry name" value="RAB"/>
    <property type="match status" value="1"/>
</dbReference>
<dbReference type="SUPFAM" id="SSF52540">
    <property type="entry name" value="P-loop containing nucleoside triphosphate hydrolases"/>
    <property type="match status" value="1"/>
</dbReference>
<dbReference type="SMART" id="SM00173">
    <property type="entry name" value="RAS"/>
    <property type="match status" value="1"/>
</dbReference>
<sequence length="196" mass="21307">MSNEEYRIAVLGSGGVGKTCLVLRLTRQTFDPEYIPTIQDYFEKKLVVDNEEYTTKIIDTAGQDEMQGITDIGIKDAQACIIVYSVTSQLSFNEVDKFRDKVRTFSQDNNSKIVLVGNKCDMQERVVTQDQGKKKAAEWGDVPFFETSAKKDINVQDSFIAALKLLVDKKGGAAPAGKGGKGSSDDGGSGGCCNIA</sequence>
<evidence type="ECO:0000313" key="4">
    <source>
        <dbReference type="EMBL" id="KAK8882073.1"/>
    </source>
</evidence>
<dbReference type="PROSITE" id="PS51421">
    <property type="entry name" value="RAS"/>
    <property type="match status" value="1"/>
</dbReference>
<dbReference type="SMART" id="SM00175">
    <property type="entry name" value="RAB"/>
    <property type="match status" value="1"/>
</dbReference>
<dbReference type="InterPro" id="IPR005225">
    <property type="entry name" value="Small_GTP-bd"/>
</dbReference>
<comment type="caution">
    <text evidence="4">The sequence shown here is derived from an EMBL/GenBank/DDBJ whole genome shotgun (WGS) entry which is preliminary data.</text>
</comment>
<name>A0ABR2JTX1_9EUKA</name>
<feature type="region of interest" description="Disordered" evidence="3">
    <location>
        <begin position="171"/>
        <end position="196"/>
    </location>
</feature>
<accession>A0ABR2JTX1</accession>
<dbReference type="EMBL" id="JAPFFF010000009">
    <property type="protein sequence ID" value="KAK8882073.1"/>
    <property type="molecule type" value="Genomic_DNA"/>
</dbReference>
<organism evidence="4 5">
    <name type="scientific">Tritrichomonas musculus</name>
    <dbReference type="NCBI Taxonomy" id="1915356"/>
    <lineage>
        <taxon>Eukaryota</taxon>
        <taxon>Metamonada</taxon>
        <taxon>Parabasalia</taxon>
        <taxon>Tritrichomonadida</taxon>
        <taxon>Tritrichomonadidae</taxon>
        <taxon>Tritrichomonas</taxon>
    </lineage>
</organism>
<protein>
    <submittedName>
        <fullName evidence="4">Uncharacterized protein</fullName>
    </submittedName>
</protein>
<dbReference type="PANTHER" id="PTHR24070">
    <property type="entry name" value="RAS, DI-RAS, AND RHEB FAMILY MEMBERS OF SMALL GTPASE SUPERFAMILY"/>
    <property type="match status" value="1"/>
</dbReference>
<dbReference type="SMART" id="SM00174">
    <property type="entry name" value="RHO"/>
    <property type="match status" value="1"/>
</dbReference>
<dbReference type="CDD" id="cd00876">
    <property type="entry name" value="Ras"/>
    <property type="match status" value="1"/>
</dbReference>
<gene>
    <name evidence="4" type="ORF">M9Y10_044713</name>
</gene>
<reference evidence="4 5" key="1">
    <citation type="submission" date="2024-04" db="EMBL/GenBank/DDBJ databases">
        <title>Tritrichomonas musculus Genome.</title>
        <authorList>
            <person name="Alves-Ferreira E."/>
            <person name="Grigg M."/>
            <person name="Lorenzi H."/>
            <person name="Galac M."/>
        </authorList>
    </citation>
    <scope>NUCLEOTIDE SEQUENCE [LARGE SCALE GENOMIC DNA]</scope>
    <source>
        <strain evidence="4 5">EAF2021</strain>
    </source>
</reference>
<evidence type="ECO:0000256" key="1">
    <source>
        <dbReference type="ARBA" id="ARBA00022741"/>
    </source>
</evidence>
<dbReference type="Proteomes" id="UP001470230">
    <property type="component" value="Unassembled WGS sequence"/>
</dbReference>